<reference evidence="11 12" key="1">
    <citation type="submission" date="2017-08" db="EMBL/GenBank/DDBJ databases">
        <title>Infants hospitalized years apart are colonized by the same room-sourced microbial strains.</title>
        <authorList>
            <person name="Brooks B."/>
            <person name="Olm M.R."/>
            <person name="Firek B.A."/>
            <person name="Baker R."/>
            <person name="Thomas B.C."/>
            <person name="Morowitz M.J."/>
            <person name="Banfield J.F."/>
        </authorList>
    </citation>
    <scope>NUCLEOTIDE SEQUENCE [LARGE SCALE GENOMIC DNA]</scope>
    <source>
        <strain evidence="11">S2_006_000_R1_57</strain>
    </source>
</reference>
<dbReference type="Pfam" id="PF01301">
    <property type="entry name" value="Glyco_hydro_35"/>
    <property type="match status" value="1"/>
</dbReference>
<dbReference type="Proteomes" id="UP000248606">
    <property type="component" value="Unassembled WGS sequence"/>
</dbReference>
<dbReference type="Gene3D" id="3.20.20.80">
    <property type="entry name" value="Glycosidases"/>
    <property type="match status" value="1"/>
</dbReference>
<dbReference type="SMART" id="SM01029">
    <property type="entry name" value="BetaGal_dom2"/>
    <property type="match status" value="1"/>
</dbReference>
<dbReference type="EC" id="3.2.1.23" evidence="3"/>
<name>A0A2W5IBN9_9ACTN</name>
<dbReference type="GO" id="GO:0005975">
    <property type="term" value="P:carbohydrate metabolic process"/>
    <property type="evidence" value="ECO:0007669"/>
    <property type="project" value="InterPro"/>
</dbReference>
<evidence type="ECO:0000256" key="3">
    <source>
        <dbReference type="ARBA" id="ARBA00012756"/>
    </source>
</evidence>
<evidence type="ECO:0000256" key="2">
    <source>
        <dbReference type="ARBA" id="ARBA00009809"/>
    </source>
</evidence>
<evidence type="ECO:0000256" key="4">
    <source>
        <dbReference type="ARBA" id="ARBA00022729"/>
    </source>
</evidence>
<dbReference type="Gene3D" id="2.60.120.260">
    <property type="entry name" value="Galactose-binding domain-like"/>
    <property type="match status" value="2"/>
</dbReference>
<evidence type="ECO:0000313" key="12">
    <source>
        <dbReference type="Proteomes" id="UP000248606"/>
    </source>
</evidence>
<feature type="signal peptide" evidence="9">
    <location>
        <begin position="1"/>
        <end position="33"/>
    </location>
</feature>
<dbReference type="RefSeq" id="WP_290595875.1">
    <property type="nucleotide sequence ID" value="NZ_CALTYI010000003.1"/>
</dbReference>
<evidence type="ECO:0000256" key="7">
    <source>
        <dbReference type="ARBA" id="ARBA00023295"/>
    </source>
</evidence>
<keyword evidence="4 9" id="KW-0732">Signal</keyword>
<evidence type="ECO:0000313" key="11">
    <source>
        <dbReference type="EMBL" id="PZP89150.1"/>
    </source>
</evidence>
<dbReference type="InterPro" id="IPR001944">
    <property type="entry name" value="Glycoside_Hdrlase_35"/>
</dbReference>
<dbReference type="SUPFAM" id="SSF51445">
    <property type="entry name" value="(Trans)glycosidases"/>
    <property type="match status" value="1"/>
</dbReference>
<dbReference type="InterPro" id="IPR018954">
    <property type="entry name" value="Betagal_dom2"/>
</dbReference>
<dbReference type="Gene3D" id="2.102.20.10">
    <property type="entry name" value="Beta-galactosidase, domain 2"/>
    <property type="match status" value="1"/>
</dbReference>
<feature type="domain" description="Beta-galactosidase" evidence="10">
    <location>
        <begin position="444"/>
        <end position="610"/>
    </location>
</feature>
<feature type="chain" id="PRO_5015978548" description="beta-galactosidase" evidence="9">
    <location>
        <begin position="34"/>
        <end position="1066"/>
    </location>
</feature>
<keyword evidence="5" id="KW-0378">Hydrolase</keyword>
<dbReference type="InterPro" id="IPR031330">
    <property type="entry name" value="Gly_Hdrlase_35_cat"/>
</dbReference>
<keyword evidence="6" id="KW-0325">Glycoprotein</keyword>
<keyword evidence="7" id="KW-0326">Glycosidase</keyword>
<dbReference type="SUPFAM" id="SSF49785">
    <property type="entry name" value="Galactose-binding domain-like"/>
    <property type="match status" value="2"/>
</dbReference>
<accession>A0A2W5IBN9</accession>
<evidence type="ECO:0000256" key="5">
    <source>
        <dbReference type="ARBA" id="ARBA00022801"/>
    </source>
</evidence>
<dbReference type="PANTHER" id="PTHR23421">
    <property type="entry name" value="BETA-GALACTOSIDASE RELATED"/>
    <property type="match status" value="1"/>
</dbReference>
<dbReference type="InterPro" id="IPR008979">
    <property type="entry name" value="Galactose-bd-like_sf"/>
</dbReference>
<dbReference type="InterPro" id="IPR017853">
    <property type="entry name" value="GH"/>
</dbReference>
<comment type="caution">
    <text evidence="11">The sequence shown here is derived from an EMBL/GenBank/DDBJ whole genome shotgun (WGS) entry which is preliminary data.</text>
</comment>
<gene>
    <name evidence="11" type="ORF">DI579_04475</name>
</gene>
<dbReference type="Pfam" id="PF10435">
    <property type="entry name" value="BetaGal_dom2"/>
    <property type="match status" value="1"/>
</dbReference>
<evidence type="ECO:0000259" key="10">
    <source>
        <dbReference type="SMART" id="SM01029"/>
    </source>
</evidence>
<proteinExistence type="inferred from homology"/>
<dbReference type="EMBL" id="QFOZ01000004">
    <property type="protein sequence ID" value="PZP89150.1"/>
    <property type="molecule type" value="Genomic_DNA"/>
</dbReference>
<dbReference type="InterPro" id="IPR025300">
    <property type="entry name" value="BetaGal_jelly_roll_dom"/>
</dbReference>
<dbReference type="SUPFAM" id="SSF117100">
    <property type="entry name" value="Beta-galactosidase LacA, domain 3"/>
    <property type="match status" value="1"/>
</dbReference>
<dbReference type="AlphaFoldDB" id="A0A2W5IBN9"/>
<organism evidence="11 12">
    <name type="scientific">Lawsonella clevelandensis</name>
    <dbReference type="NCBI Taxonomy" id="1528099"/>
    <lineage>
        <taxon>Bacteria</taxon>
        <taxon>Bacillati</taxon>
        <taxon>Actinomycetota</taxon>
        <taxon>Actinomycetes</taxon>
        <taxon>Mycobacteriales</taxon>
        <taxon>Lawsonellaceae</taxon>
        <taxon>Lawsonella</taxon>
    </lineage>
</organism>
<dbReference type="InterPro" id="IPR037110">
    <property type="entry name" value="Betagal_dom2_sf"/>
</dbReference>
<dbReference type="Gene3D" id="2.60.390.10">
    <property type="entry name" value="Beta-galactosidase, domain 3"/>
    <property type="match status" value="1"/>
</dbReference>
<comment type="similarity">
    <text evidence="2 8">Belongs to the glycosyl hydrolase 35 family.</text>
</comment>
<dbReference type="InterPro" id="IPR036833">
    <property type="entry name" value="BetaGal_dom3_sf"/>
</dbReference>
<dbReference type="InterPro" id="IPR025972">
    <property type="entry name" value="BetaGal_dom3"/>
</dbReference>
<dbReference type="PRINTS" id="PR00742">
    <property type="entry name" value="GLHYDRLASE35"/>
</dbReference>
<dbReference type="Pfam" id="PF13363">
    <property type="entry name" value="BetaGal_dom3"/>
    <property type="match status" value="1"/>
</dbReference>
<dbReference type="SUPFAM" id="SSF51011">
    <property type="entry name" value="Glycosyl hydrolase domain"/>
    <property type="match status" value="1"/>
</dbReference>
<evidence type="ECO:0000256" key="9">
    <source>
        <dbReference type="SAM" id="SignalP"/>
    </source>
</evidence>
<dbReference type="Pfam" id="PF13364">
    <property type="entry name" value="BetaGal_ABD2"/>
    <property type="match status" value="2"/>
</dbReference>
<evidence type="ECO:0000256" key="6">
    <source>
        <dbReference type="ARBA" id="ARBA00023180"/>
    </source>
</evidence>
<protein>
    <recommendedName>
        <fullName evidence="3">beta-galactosidase</fullName>
        <ecNumber evidence="3">3.2.1.23</ecNumber>
    </recommendedName>
</protein>
<sequence>MVTGAPKRLSRIVSLASAMTLGLAAIMPTSTMAAAYASPQPPASHWITSTNYRYPGNDGKHHAVSWDKYSYMIDDHHLNIWSGEVHYWRLPSPHQWRDVLQKMKAAGFNAVSFYFFWGYHQSAPDSPFDFSGIRNIDLLLRMAAEEGLYVIARPGPYINAEISMGGMPAWQTNSSLPLRNAWDNTNWQQQRAWLHAVNKIIARHQVTNGGGSVLLYQVENEELASVGPYADYVKKIIKAAKEDGINVPIFHNDYAPVGNWAFTTKDTGLDVYSYDDYPIRFDCSATRHKLQDHNWHIDPAFRAAHHSPHFIAEAQGGAFTPWGASFNASACEKFVDANFYRQWAALNNGAGVTAFNYYMIFGGTNWGWTGSAHSGFTSYDYGASLSEDRNLRDKLSAQKENGYFHRAFPQLTVMDGATDPTVRDVRGAAVKSYLRKAAGLHSLSMSGKGSQYLAFRLADSNDITRTSFTTTLNTFGPGGKAVTFPTVPQEGKLILHGRDALQMPVDFTIGDWGAYYSTGLLFFNSPMKGHPLAVLTGTGGDRGEIVLDAPHKPMVTSTHTNTANTSVTSTWDKEKKQLRINYTWGSPYDITVSMQGKAPLTLRIADRHSLIRAWSPENLLNGTMQGLLVENADLVRSVHYTGHTAHLVGSTTAPQKVRIWLPAGITRATWNGQPLQLTAVNGHYRALLPGPAPVTLPKLTWVKHEENYEANPNFDDSAWRVANIKHPRNFRQGPAFFQHVVLDANAYNFHEGDVWYRAHYTANTDDPRIWIKVFGAEGSNFLVWINGHYLGASAAVKGGVADTGLDDKSSKDPTSNLQAQPKAVTFTVPKGTVKKGEKVTLAILLRNNGQRVDWEGIGNNLHPMGILDARLGEQGNAVWKIQGVRGGIHPADTTRGIYNNGGLYGERAGWYLPGFPDATWKHATTMHANTAGVTWYRTHFTLKYPTNQDVMLRLNVLSKRFSPDRKDNAHTVMFINGWNVGTWVGNVGPQESFTIPSGFLNPTGQNEIAVAVTAEDACYGPEDIQLGLVGNWLGSVPWVENTAPTYRQLQHSLLPAYPLLRVATAK</sequence>
<comment type="catalytic activity">
    <reaction evidence="1">
        <text>Hydrolysis of terminal non-reducing beta-D-galactose residues in beta-D-galactosides.</text>
        <dbReference type="EC" id="3.2.1.23"/>
    </reaction>
</comment>
<evidence type="ECO:0000256" key="8">
    <source>
        <dbReference type="RuleBase" id="RU003679"/>
    </source>
</evidence>
<evidence type="ECO:0000256" key="1">
    <source>
        <dbReference type="ARBA" id="ARBA00001412"/>
    </source>
</evidence>
<dbReference type="GO" id="GO:0004565">
    <property type="term" value="F:beta-galactosidase activity"/>
    <property type="evidence" value="ECO:0007669"/>
    <property type="project" value="UniProtKB-EC"/>
</dbReference>